<keyword evidence="2" id="KW-1185">Reference proteome</keyword>
<dbReference type="EMBL" id="BROD01000001">
    <property type="protein sequence ID" value="GKX66094.1"/>
    <property type="molecule type" value="Genomic_DNA"/>
</dbReference>
<protein>
    <submittedName>
        <fullName evidence="1">RNA methyltransferase</fullName>
    </submittedName>
</protein>
<organism evidence="1 2">
    <name type="scientific">Inconstantimicrobium mannanitabidum</name>
    <dbReference type="NCBI Taxonomy" id="1604901"/>
    <lineage>
        <taxon>Bacteria</taxon>
        <taxon>Bacillati</taxon>
        <taxon>Bacillota</taxon>
        <taxon>Clostridia</taxon>
        <taxon>Eubacteriales</taxon>
        <taxon>Clostridiaceae</taxon>
        <taxon>Inconstantimicrobium</taxon>
    </lineage>
</organism>
<keyword evidence="1" id="KW-0489">Methyltransferase</keyword>
<accession>A0ACB5RAP0</accession>
<evidence type="ECO:0000313" key="1">
    <source>
        <dbReference type="EMBL" id="GKX66094.1"/>
    </source>
</evidence>
<name>A0ACB5RAP0_9CLOT</name>
<keyword evidence="1" id="KW-0808">Transferase</keyword>
<gene>
    <name evidence="1" type="ORF">rsdtw13_13520</name>
</gene>
<sequence length="277" mass="30965">MVKNKVYSITKIVRLIVLKIESKENKLFKDTKKLKEKKWRIKNKKYLIEGVRIVEEAIKAKVKIDAIFLEEDLEDARINAFLEGQSFNSYVLSKELFKSLCSTEAPQGIIAIVDLSNSIEKKSGNFYILADKVQDPGNMGTIIRTAHAANAKGVIITKGTVDIYNEKTIRSTMGSIFYLPVIEDQDLEFTKKLIDNGYKLLVSALDAEKNFFEEDLSGSYIIAVGNEGNGVSDEIKDLATVKVKIPMPGEAESLNVSVACAIMIYEKVRQNLSNAIE</sequence>
<evidence type="ECO:0000313" key="2">
    <source>
        <dbReference type="Proteomes" id="UP001058074"/>
    </source>
</evidence>
<dbReference type="Proteomes" id="UP001058074">
    <property type="component" value="Unassembled WGS sequence"/>
</dbReference>
<proteinExistence type="predicted"/>
<reference evidence="1" key="1">
    <citation type="journal article" date="2025" name="Int. J. Syst. Evol. Microbiol.">
        <title>Inconstantimicrobium mannanitabidum sp. nov., a novel member of the family Clostridiaceae isolated from anoxic soil under the treatment of reductive soil disinfestation.</title>
        <authorList>
            <person name="Ueki A."/>
            <person name="Tonouchi A."/>
            <person name="Honma S."/>
            <person name="Kaku N."/>
            <person name="Ueki K."/>
        </authorList>
    </citation>
    <scope>NUCLEOTIDE SEQUENCE</scope>
    <source>
        <strain evidence="1">TW13</strain>
    </source>
</reference>
<comment type="caution">
    <text evidence="1">The sequence shown here is derived from an EMBL/GenBank/DDBJ whole genome shotgun (WGS) entry which is preliminary data.</text>
</comment>